<gene>
    <name evidence="3" type="ORF">SAMN05444320_103172</name>
</gene>
<accession>A0A1M5AL30</accession>
<protein>
    <submittedName>
        <fullName evidence="3">VanZ like family protein</fullName>
    </submittedName>
</protein>
<keyword evidence="1" id="KW-1133">Transmembrane helix</keyword>
<evidence type="ECO:0000259" key="2">
    <source>
        <dbReference type="Pfam" id="PF04892"/>
    </source>
</evidence>
<feature type="transmembrane region" description="Helical" evidence="1">
    <location>
        <begin position="35"/>
        <end position="52"/>
    </location>
</feature>
<feature type="transmembrane region" description="Helical" evidence="1">
    <location>
        <begin position="88"/>
        <end position="106"/>
    </location>
</feature>
<dbReference type="InterPro" id="IPR006976">
    <property type="entry name" value="VanZ-like"/>
</dbReference>
<proteinExistence type="predicted"/>
<keyword evidence="4" id="KW-1185">Reference proteome</keyword>
<feature type="transmembrane region" description="Helical" evidence="1">
    <location>
        <begin position="59"/>
        <end position="76"/>
    </location>
</feature>
<reference evidence="3 4" key="1">
    <citation type="submission" date="2016-11" db="EMBL/GenBank/DDBJ databases">
        <authorList>
            <person name="Jaros S."/>
            <person name="Januszkiewicz K."/>
            <person name="Wedrychowicz H."/>
        </authorList>
    </citation>
    <scope>NUCLEOTIDE SEQUENCE [LARGE SCALE GENOMIC DNA]</scope>
    <source>
        <strain evidence="3 4">DSM 44523</strain>
    </source>
</reference>
<evidence type="ECO:0000313" key="3">
    <source>
        <dbReference type="EMBL" id="SHF30971.1"/>
    </source>
</evidence>
<dbReference type="RefSeq" id="WP_234995642.1">
    <property type="nucleotide sequence ID" value="NZ_FQVN01000003.1"/>
</dbReference>
<dbReference type="PANTHER" id="PTHR28008:SF1">
    <property type="entry name" value="DOMAIN PROTEIN, PUTATIVE (AFU_ORTHOLOGUE AFUA_3G10980)-RELATED"/>
    <property type="match status" value="1"/>
</dbReference>
<keyword evidence="1" id="KW-0812">Transmembrane</keyword>
<feature type="domain" description="VanZ-like" evidence="2">
    <location>
        <begin position="33"/>
        <end position="104"/>
    </location>
</feature>
<dbReference type="AlphaFoldDB" id="A0A1M5AL30"/>
<dbReference type="STRING" id="2017.SAMN05444320_103172"/>
<evidence type="ECO:0000313" key="4">
    <source>
        <dbReference type="Proteomes" id="UP000184501"/>
    </source>
</evidence>
<name>A0A1M5AL30_STRHI</name>
<organism evidence="3 4">
    <name type="scientific">Streptoalloteichus hindustanus</name>
    <dbReference type="NCBI Taxonomy" id="2017"/>
    <lineage>
        <taxon>Bacteria</taxon>
        <taxon>Bacillati</taxon>
        <taxon>Actinomycetota</taxon>
        <taxon>Actinomycetes</taxon>
        <taxon>Pseudonocardiales</taxon>
        <taxon>Pseudonocardiaceae</taxon>
        <taxon>Streptoalloteichus</taxon>
    </lineage>
</organism>
<dbReference type="PANTHER" id="PTHR28008">
    <property type="entry name" value="DOMAIN PROTEIN, PUTATIVE (AFU_ORTHOLOGUE AFUA_3G10980)-RELATED"/>
    <property type="match status" value="1"/>
</dbReference>
<dbReference type="Proteomes" id="UP000184501">
    <property type="component" value="Unassembled WGS sequence"/>
</dbReference>
<dbReference type="Pfam" id="PF04892">
    <property type="entry name" value="VanZ"/>
    <property type="match status" value="1"/>
</dbReference>
<keyword evidence="1" id="KW-0472">Membrane</keyword>
<evidence type="ECO:0000256" key="1">
    <source>
        <dbReference type="SAM" id="Phobius"/>
    </source>
</evidence>
<dbReference type="EMBL" id="FQVN01000003">
    <property type="protein sequence ID" value="SHF30971.1"/>
    <property type="molecule type" value="Genomic_DNA"/>
</dbReference>
<sequence>MSVRQLPFVVAMLLSVPILFTPESGVPTAPPGTDKVVHFTLFAAMALTGLYARLPRLPLVVGLAIYAPLSEILQVALPLGRSFGVDDIVADLVGLAAAVLVGWLLARRAARRSTGRSDSDSSRRPG</sequence>